<evidence type="ECO:0000313" key="3">
    <source>
        <dbReference type="Proteomes" id="UP001385951"/>
    </source>
</evidence>
<accession>A0AAW0GWK6</accession>
<gene>
    <name evidence="2" type="ORF">QCA50_001317</name>
</gene>
<reference evidence="2 3" key="1">
    <citation type="submission" date="2022-09" db="EMBL/GenBank/DDBJ databases">
        <authorList>
            <person name="Palmer J.M."/>
        </authorList>
    </citation>
    <scope>NUCLEOTIDE SEQUENCE [LARGE SCALE GENOMIC DNA]</scope>
    <source>
        <strain evidence="2 3">DSM 7382</strain>
    </source>
</reference>
<evidence type="ECO:0000256" key="1">
    <source>
        <dbReference type="SAM" id="MobiDB-lite"/>
    </source>
</evidence>
<feature type="compositionally biased region" description="Polar residues" evidence="1">
    <location>
        <begin position="86"/>
        <end position="96"/>
    </location>
</feature>
<feature type="region of interest" description="Disordered" evidence="1">
    <location>
        <begin position="77"/>
        <end position="108"/>
    </location>
</feature>
<keyword evidence="3" id="KW-1185">Reference proteome</keyword>
<name>A0AAW0GWK6_9APHY</name>
<feature type="compositionally biased region" description="Polar residues" evidence="1">
    <location>
        <begin position="23"/>
        <end position="33"/>
    </location>
</feature>
<dbReference type="AlphaFoldDB" id="A0AAW0GWK6"/>
<feature type="region of interest" description="Disordered" evidence="1">
    <location>
        <begin position="13"/>
        <end position="45"/>
    </location>
</feature>
<protein>
    <submittedName>
        <fullName evidence="2">Uncharacterized protein</fullName>
    </submittedName>
</protein>
<sequence length="108" mass="11648">MIEVLDPIKVKRSAIKHGERSQHGATQSSSGKNYVQKKLSPSLGGSTGVRCQRGYVMSACLPCGEYPSKLQRTITSGDRRKLAEAMSQSSPDSANTPGLHRPECAVNF</sequence>
<evidence type="ECO:0000313" key="2">
    <source>
        <dbReference type="EMBL" id="KAK7696659.1"/>
    </source>
</evidence>
<dbReference type="Proteomes" id="UP001385951">
    <property type="component" value="Unassembled WGS sequence"/>
</dbReference>
<proteinExistence type="predicted"/>
<organism evidence="2 3">
    <name type="scientific">Cerrena zonata</name>
    <dbReference type="NCBI Taxonomy" id="2478898"/>
    <lineage>
        <taxon>Eukaryota</taxon>
        <taxon>Fungi</taxon>
        <taxon>Dikarya</taxon>
        <taxon>Basidiomycota</taxon>
        <taxon>Agaricomycotina</taxon>
        <taxon>Agaricomycetes</taxon>
        <taxon>Polyporales</taxon>
        <taxon>Cerrenaceae</taxon>
        <taxon>Cerrena</taxon>
    </lineage>
</organism>
<comment type="caution">
    <text evidence="2">The sequence shown here is derived from an EMBL/GenBank/DDBJ whole genome shotgun (WGS) entry which is preliminary data.</text>
</comment>
<dbReference type="EMBL" id="JASBNA010000001">
    <property type="protein sequence ID" value="KAK7696659.1"/>
    <property type="molecule type" value="Genomic_DNA"/>
</dbReference>